<keyword evidence="1" id="KW-0472">Membrane</keyword>
<feature type="transmembrane region" description="Helical" evidence="1">
    <location>
        <begin position="66"/>
        <end position="83"/>
    </location>
</feature>
<gene>
    <name evidence="2" type="ORF">NDM98_19965</name>
</gene>
<feature type="transmembrane region" description="Helical" evidence="1">
    <location>
        <begin position="35"/>
        <end position="54"/>
    </location>
</feature>
<sequence>MNRLEKALILIKIGSIAVVLPLITTQSAGYLSGHIAFYLIYILLGLVLISTGVIEVAMKKTKQGTIGMVGGCFVLIFLLMFSLN</sequence>
<evidence type="ECO:0008006" key="4">
    <source>
        <dbReference type="Google" id="ProtNLM"/>
    </source>
</evidence>
<dbReference type="Proteomes" id="UP001203665">
    <property type="component" value="Unassembled WGS sequence"/>
</dbReference>
<keyword evidence="3" id="KW-1185">Reference proteome</keyword>
<protein>
    <recommendedName>
        <fullName evidence="4">DUF3953 domain-containing protein</fullName>
    </recommendedName>
</protein>
<comment type="caution">
    <text evidence="2">The sequence shown here is derived from an EMBL/GenBank/DDBJ whole genome shotgun (WGS) entry which is preliminary data.</text>
</comment>
<keyword evidence="1" id="KW-0812">Transmembrane</keyword>
<evidence type="ECO:0000313" key="2">
    <source>
        <dbReference type="EMBL" id="MCM2677496.1"/>
    </source>
</evidence>
<proteinExistence type="predicted"/>
<reference evidence="2" key="1">
    <citation type="submission" date="2022-06" db="EMBL/GenBank/DDBJ databases">
        <title>Alkalicoccobacillus porphyridii sp. nov., isolated from a marine red alga, Porphyridium purpureum and reclassification of Shouchella plakortidis and Shouchella gibsonii as Alkalicoccobacillus plakortidis comb. nov. and Alkalicoccobacillus gibsonii comb. nov.</title>
        <authorList>
            <person name="Kim K.H."/>
            <person name="Lee J.K."/>
            <person name="Han D.M."/>
            <person name="Baek J.H."/>
            <person name="Jeon C.O."/>
        </authorList>
    </citation>
    <scope>NUCLEOTIDE SEQUENCE</scope>
    <source>
        <strain evidence="2">DSM 19153</strain>
    </source>
</reference>
<dbReference type="RefSeq" id="WP_251611301.1">
    <property type="nucleotide sequence ID" value="NZ_JAMQJY010000004.1"/>
</dbReference>
<dbReference type="EMBL" id="JAMQJY010000004">
    <property type="protein sequence ID" value="MCM2677496.1"/>
    <property type="molecule type" value="Genomic_DNA"/>
</dbReference>
<accession>A0ABT0XNP7</accession>
<evidence type="ECO:0000256" key="1">
    <source>
        <dbReference type="SAM" id="Phobius"/>
    </source>
</evidence>
<keyword evidence="1" id="KW-1133">Transmembrane helix</keyword>
<organism evidence="2 3">
    <name type="scientific">Alkalicoccobacillus plakortidis</name>
    <dbReference type="NCBI Taxonomy" id="444060"/>
    <lineage>
        <taxon>Bacteria</taxon>
        <taxon>Bacillati</taxon>
        <taxon>Bacillota</taxon>
        <taxon>Bacilli</taxon>
        <taxon>Bacillales</taxon>
        <taxon>Bacillaceae</taxon>
        <taxon>Alkalicoccobacillus</taxon>
    </lineage>
</organism>
<feature type="transmembrane region" description="Helical" evidence="1">
    <location>
        <begin position="7"/>
        <end position="23"/>
    </location>
</feature>
<name>A0ABT0XNP7_9BACI</name>
<evidence type="ECO:0000313" key="3">
    <source>
        <dbReference type="Proteomes" id="UP001203665"/>
    </source>
</evidence>